<proteinExistence type="predicted"/>
<dbReference type="GO" id="GO:0006313">
    <property type="term" value="P:DNA transposition"/>
    <property type="evidence" value="ECO:0007669"/>
    <property type="project" value="InterPro"/>
</dbReference>
<gene>
    <name evidence="3" type="ORF">BCL64_1183</name>
</gene>
<evidence type="ECO:0000313" key="3">
    <source>
        <dbReference type="EMBL" id="PRY68166.1"/>
    </source>
</evidence>
<reference evidence="3 4" key="1">
    <citation type="submission" date="2018-03" db="EMBL/GenBank/DDBJ databases">
        <title>Comparative analysis of microorganisms from saline springs in Andes Mountain Range, Colombia.</title>
        <authorList>
            <person name="Rubin E."/>
        </authorList>
    </citation>
    <scope>NUCLEOTIDE SEQUENCE [LARGE SCALE GENOMIC DNA]</scope>
    <source>
        <strain evidence="3 4">USBA 854</strain>
    </source>
</reference>
<dbReference type="InterPro" id="IPR047650">
    <property type="entry name" value="Transpos_IS110"/>
</dbReference>
<dbReference type="GO" id="GO:0003677">
    <property type="term" value="F:DNA binding"/>
    <property type="evidence" value="ECO:0007669"/>
    <property type="project" value="InterPro"/>
</dbReference>
<accession>A0A2T0VDD8</accession>
<name>A0A2T0VDD8_9GAMM</name>
<dbReference type="Pfam" id="PF01548">
    <property type="entry name" value="DEDD_Tnp_IS110"/>
    <property type="match status" value="1"/>
</dbReference>
<organism evidence="3 4">
    <name type="scientific">Halomonas ventosae</name>
    <dbReference type="NCBI Taxonomy" id="229007"/>
    <lineage>
        <taxon>Bacteria</taxon>
        <taxon>Pseudomonadati</taxon>
        <taxon>Pseudomonadota</taxon>
        <taxon>Gammaproteobacteria</taxon>
        <taxon>Oceanospirillales</taxon>
        <taxon>Halomonadaceae</taxon>
        <taxon>Halomonas</taxon>
    </lineage>
</organism>
<evidence type="ECO:0000259" key="1">
    <source>
        <dbReference type="Pfam" id="PF01548"/>
    </source>
</evidence>
<evidence type="ECO:0000259" key="2">
    <source>
        <dbReference type="Pfam" id="PF02371"/>
    </source>
</evidence>
<dbReference type="RefSeq" id="WP_258176324.1">
    <property type="nucleotide sequence ID" value="NZ_PVTM01000018.1"/>
</dbReference>
<comment type="caution">
    <text evidence="3">The sequence shown here is derived from an EMBL/GenBank/DDBJ whole genome shotgun (WGS) entry which is preliminary data.</text>
</comment>
<dbReference type="GO" id="GO:0004803">
    <property type="term" value="F:transposase activity"/>
    <property type="evidence" value="ECO:0007669"/>
    <property type="project" value="InterPro"/>
</dbReference>
<sequence length="400" mass="43981">MKQSNATQPSVVQHAIADRLNAASDVHAAYIGLDVHKATIAVSVAEAGRQAPEFRGEVPNDPKAIDTLIRQLSQRFAGQPLLFSYEAGPCGYGLYHQVMACGHDCEVVAPALIPRKAGDRVKTDRRDAQMPARLSRSGELTPVWVPTPEQEAIRDLTRAREDMKAIELKARQRLGAFLLRHGKVYAGKSKWTQAHFRWLEAVRFDTPVQQIVLEEYVDAVKEAQRRVAGLEKQMAAALPDWSLAPVVEAVQAMRGVSLITAMTVLAELGDISRFDSPRQLMAYLGLVPSEHSSGGSRRQGGITKTGNGHVRRVLVEAGWSYRFPARKTRVIQRRAEKASPAVQAIAWEAQKRLCGRYRRLAATGKVTQQVTTAVARELAGFLWAIACEVMGKPHGSRATA</sequence>
<dbReference type="Proteomes" id="UP000239896">
    <property type="component" value="Unassembled WGS sequence"/>
</dbReference>
<dbReference type="AlphaFoldDB" id="A0A2T0VDD8"/>
<protein>
    <submittedName>
        <fullName evidence="3">Transposase</fullName>
    </submittedName>
</protein>
<dbReference type="InterPro" id="IPR002525">
    <property type="entry name" value="Transp_IS110-like_N"/>
</dbReference>
<evidence type="ECO:0000313" key="4">
    <source>
        <dbReference type="Proteomes" id="UP000239896"/>
    </source>
</evidence>
<feature type="domain" description="Transposase IS116/IS110/IS902 C-terminal" evidence="2">
    <location>
        <begin position="249"/>
        <end position="321"/>
    </location>
</feature>
<dbReference type="PANTHER" id="PTHR33055">
    <property type="entry name" value="TRANSPOSASE FOR INSERTION SEQUENCE ELEMENT IS1111A"/>
    <property type="match status" value="1"/>
</dbReference>
<feature type="domain" description="Transposase IS110-like N-terminal" evidence="1">
    <location>
        <begin position="31"/>
        <end position="179"/>
    </location>
</feature>
<dbReference type="InterPro" id="IPR003346">
    <property type="entry name" value="Transposase_20"/>
</dbReference>
<keyword evidence="4" id="KW-1185">Reference proteome</keyword>
<dbReference type="NCBIfam" id="NF033542">
    <property type="entry name" value="transpos_IS110"/>
    <property type="match status" value="1"/>
</dbReference>
<dbReference type="Pfam" id="PF02371">
    <property type="entry name" value="Transposase_20"/>
    <property type="match status" value="1"/>
</dbReference>
<dbReference type="EMBL" id="PVTM01000018">
    <property type="protein sequence ID" value="PRY68166.1"/>
    <property type="molecule type" value="Genomic_DNA"/>
</dbReference>
<dbReference type="PANTHER" id="PTHR33055:SF15">
    <property type="entry name" value="TRANSPOSASE-RELATED"/>
    <property type="match status" value="1"/>
</dbReference>